<proteinExistence type="predicted"/>
<dbReference type="EMBL" id="VZCB01000028">
    <property type="protein sequence ID" value="MQN79975.1"/>
    <property type="molecule type" value="Genomic_DNA"/>
</dbReference>
<evidence type="ECO:0000313" key="3">
    <source>
        <dbReference type="Proteomes" id="UP000286077"/>
    </source>
</evidence>
<reference evidence="2 3" key="1">
    <citation type="submission" date="2018-08" db="EMBL/GenBank/DDBJ databases">
        <title>A genome reference for cultivated species of the human gut microbiota.</title>
        <authorList>
            <person name="Zou Y."/>
            <person name="Xue W."/>
            <person name="Luo G."/>
        </authorList>
    </citation>
    <scope>NUCLEOTIDE SEQUENCE [LARGE SCALE GENOMIC DNA]</scope>
    <source>
        <strain evidence="2 3">AF11-14</strain>
    </source>
</reference>
<dbReference type="OrthoDB" id="793116at2"/>
<dbReference type="EMBL" id="QSAQ01000029">
    <property type="protein sequence ID" value="RGW66777.1"/>
    <property type="molecule type" value="Genomic_DNA"/>
</dbReference>
<dbReference type="AlphaFoldDB" id="A0A413CDD4"/>
<name>A0A413CDD4_9BACT</name>
<gene>
    <name evidence="2" type="ORF">DWV60_11105</name>
    <name evidence="1" type="ORF">F7D73_03160</name>
</gene>
<evidence type="ECO:0000313" key="1">
    <source>
        <dbReference type="EMBL" id="MQN79975.1"/>
    </source>
</evidence>
<organism evidence="1 4">
    <name type="scientific">Segatella copri</name>
    <dbReference type="NCBI Taxonomy" id="165179"/>
    <lineage>
        <taxon>Bacteria</taxon>
        <taxon>Pseudomonadati</taxon>
        <taxon>Bacteroidota</taxon>
        <taxon>Bacteroidia</taxon>
        <taxon>Bacteroidales</taxon>
        <taxon>Prevotellaceae</taxon>
        <taxon>Segatella</taxon>
    </lineage>
</organism>
<sequence>MARAKVILVDADVIAHFIATGHIMELNGILSPHQLYVVENVYREATRHPGDANRKQKVDEWIKDSKTCVIKFPSQNQNIKREFFKLKHDNGLLGDGECACMAMARYGQETIASSNFRDVAPYCDANDIEYIGVMDILQIAINKGYWTDEQCDQFIMDAIKENNARFPVDRMEEYKTEKDLGGF</sequence>
<evidence type="ECO:0008006" key="5">
    <source>
        <dbReference type="Google" id="ProtNLM"/>
    </source>
</evidence>
<comment type="caution">
    <text evidence="1">The sequence shown here is derived from an EMBL/GenBank/DDBJ whole genome shotgun (WGS) entry which is preliminary data.</text>
</comment>
<evidence type="ECO:0000313" key="2">
    <source>
        <dbReference type="EMBL" id="RGW66777.1"/>
    </source>
</evidence>
<protein>
    <recommendedName>
        <fullName evidence="5">PIN domain-containing protein</fullName>
    </recommendedName>
</protein>
<reference evidence="1 4" key="2">
    <citation type="submission" date="2019-09" db="EMBL/GenBank/DDBJ databases">
        <title>Distinct polysaccharide growth profiles of human intestinal Prevotella copri isolates.</title>
        <authorList>
            <person name="Fehlner-Peach H."/>
            <person name="Magnabosco C."/>
            <person name="Raghavan V."/>
            <person name="Scher J.U."/>
            <person name="Tett A."/>
            <person name="Cox L.M."/>
            <person name="Gottsegen C."/>
            <person name="Watters A."/>
            <person name="Wiltshire- Gordon J.D."/>
            <person name="Segata N."/>
            <person name="Bonneau R."/>
            <person name="Littman D.R."/>
        </authorList>
    </citation>
    <scope>NUCLEOTIDE SEQUENCE [LARGE SCALE GENOMIC DNA]</scope>
    <source>
        <strain evidence="1">IA622</strain>
        <strain evidence="4">iA622</strain>
    </source>
</reference>
<dbReference type="RefSeq" id="WP_147347231.1">
    <property type="nucleotide sequence ID" value="NZ_CP152352.1"/>
</dbReference>
<evidence type="ECO:0000313" key="4">
    <source>
        <dbReference type="Proteomes" id="UP000480425"/>
    </source>
</evidence>
<dbReference type="Proteomes" id="UP000286077">
    <property type="component" value="Unassembled WGS sequence"/>
</dbReference>
<dbReference type="Proteomes" id="UP000480425">
    <property type="component" value="Unassembled WGS sequence"/>
</dbReference>
<accession>A0A413CDD4</accession>